<dbReference type="Proteomes" id="UP001589753">
    <property type="component" value="Unassembled WGS sequence"/>
</dbReference>
<evidence type="ECO:0000313" key="4">
    <source>
        <dbReference type="Proteomes" id="UP001589753"/>
    </source>
</evidence>
<sequence length="67" mass="7311">KPTFHEIRALGSRLHERAGTDVASIQVLMGHADPEMTEVYLDGHDIRWLQAQGSALSMAELLSKPGA</sequence>
<proteinExistence type="predicted"/>
<gene>
    <name evidence="3" type="ORF">ACFFUA_37980</name>
</gene>
<keyword evidence="1" id="KW-0233">DNA recombination</keyword>
<dbReference type="Pfam" id="PF00589">
    <property type="entry name" value="Phage_integrase"/>
    <property type="match status" value="1"/>
</dbReference>
<feature type="domain" description="Tyr recombinase" evidence="2">
    <location>
        <begin position="2"/>
        <end position="42"/>
    </location>
</feature>
<dbReference type="InterPro" id="IPR013762">
    <property type="entry name" value="Integrase-like_cat_sf"/>
</dbReference>
<accession>A0ABV5LMI2</accession>
<evidence type="ECO:0000259" key="2">
    <source>
        <dbReference type="Pfam" id="PF00589"/>
    </source>
</evidence>
<protein>
    <submittedName>
        <fullName evidence="3">Tyrosine-type recombinase/integrase</fullName>
    </submittedName>
</protein>
<dbReference type="EMBL" id="JBHMDI010000347">
    <property type="protein sequence ID" value="MFB9353119.1"/>
    <property type="molecule type" value="Genomic_DNA"/>
</dbReference>
<dbReference type="InterPro" id="IPR011010">
    <property type="entry name" value="DNA_brk_join_enz"/>
</dbReference>
<keyword evidence="4" id="KW-1185">Reference proteome</keyword>
<dbReference type="RefSeq" id="WP_380957939.1">
    <property type="nucleotide sequence ID" value="NZ_JBHMDI010000347.1"/>
</dbReference>
<name>A0ABV5LMI2_9ACTN</name>
<organism evidence="3 4">
    <name type="scientific">Streptomyces heliomycini</name>
    <dbReference type="NCBI Taxonomy" id="284032"/>
    <lineage>
        <taxon>Bacteria</taxon>
        <taxon>Bacillati</taxon>
        <taxon>Actinomycetota</taxon>
        <taxon>Actinomycetes</taxon>
        <taxon>Kitasatosporales</taxon>
        <taxon>Streptomycetaceae</taxon>
        <taxon>Streptomyces</taxon>
    </lineage>
</organism>
<reference evidence="3 4" key="1">
    <citation type="submission" date="2024-09" db="EMBL/GenBank/DDBJ databases">
        <authorList>
            <person name="Sun Q."/>
            <person name="Mori K."/>
        </authorList>
    </citation>
    <scope>NUCLEOTIDE SEQUENCE [LARGE SCALE GENOMIC DNA]</scope>
    <source>
        <strain evidence="3 4">JCM 9767</strain>
    </source>
</reference>
<dbReference type="InterPro" id="IPR002104">
    <property type="entry name" value="Integrase_catalytic"/>
</dbReference>
<dbReference type="Gene3D" id="1.10.443.10">
    <property type="entry name" value="Intergrase catalytic core"/>
    <property type="match status" value="1"/>
</dbReference>
<dbReference type="SUPFAM" id="SSF56349">
    <property type="entry name" value="DNA breaking-rejoining enzymes"/>
    <property type="match status" value="1"/>
</dbReference>
<comment type="caution">
    <text evidence="3">The sequence shown here is derived from an EMBL/GenBank/DDBJ whole genome shotgun (WGS) entry which is preliminary data.</text>
</comment>
<evidence type="ECO:0000313" key="3">
    <source>
        <dbReference type="EMBL" id="MFB9353119.1"/>
    </source>
</evidence>
<evidence type="ECO:0000256" key="1">
    <source>
        <dbReference type="ARBA" id="ARBA00023172"/>
    </source>
</evidence>
<feature type="non-terminal residue" evidence="3">
    <location>
        <position position="1"/>
    </location>
</feature>